<protein>
    <submittedName>
        <fullName evidence="6">Transmembrane protein 235</fullName>
    </submittedName>
</protein>
<feature type="transmembrane region" description="Helical" evidence="5">
    <location>
        <begin position="201"/>
        <end position="223"/>
    </location>
</feature>
<reference evidence="6" key="3">
    <citation type="submission" date="2025-09" db="UniProtKB">
        <authorList>
            <consortium name="Ensembl"/>
        </authorList>
    </citation>
    <scope>IDENTIFICATION</scope>
</reference>
<evidence type="ECO:0000256" key="2">
    <source>
        <dbReference type="ARBA" id="ARBA00022692"/>
    </source>
</evidence>
<sequence length="233" mass="25277">MNELLKNLCSVDVSLRQSRMRMKITFGSLVIAAGICGILSFALLATSLGTDYWFIIEMRNPNTSGGSLDFEDMSSRSGLLSINEGGKIYGISLDFFRADVSKYSDTELQLLNMHRAVVVLLPLSLVLILFGGIAGLVSSLARSPVLLTCTASYFFICSLLTLCGIGLYIIYSYEALAETERLVGPEILAYVSTSFGWSVGIAWLSYGLEVLAGTLLLVAAQVVRRQCNSPTRA</sequence>
<dbReference type="AlphaFoldDB" id="A0A3P8UJH5"/>
<organism evidence="6 7">
    <name type="scientific">Cynoglossus semilaevis</name>
    <name type="common">Tongue sole</name>
    <dbReference type="NCBI Taxonomy" id="244447"/>
    <lineage>
        <taxon>Eukaryota</taxon>
        <taxon>Metazoa</taxon>
        <taxon>Chordata</taxon>
        <taxon>Craniata</taxon>
        <taxon>Vertebrata</taxon>
        <taxon>Euteleostomi</taxon>
        <taxon>Actinopterygii</taxon>
        <taxon>Neopterygii</taxon>
        <taxon>Teleostei</taxon>
        <taxon>Neoteleostei</taxon>
        <taxon>Acanthomorphata</taxon>
        <taxon>Carangaria</taxon>
        <taxon>Pleuronectiformes</taxon>
        <taxon>Pleuronectoidei</taxon>
        <taxon>Cynoglossidae</taxon>
        <taxon>Cynoglossinae</taxon>
        <taxon>Cynoglossus</taxon>
    </lineage>
</organism>
<dbReference type="Proteomes" id="UP000265120">
    <property type="component" value="Chromosome 8"/>
</dbReference>
<dbReference type="Pfam" id="PF13903">
    <property type="entry name" value="Claudin_2"/>
    <property type="match status" value="1"/>
</dbReference>
<dbReference type="PANTHER" id="PTHR20516">
    <property type="entry name" value="TRANSMEMBRANE PROTEIN 114/235 FAMILY MEMBER"/>
    <property type="match status" value="1"/>
</dbReference>
<proteinExistence type="predicted"/>
<dbReference type="Gene3D" id="1.20.140.150">
    <property type="match status" value="1"/>
</dbReference>
<evidence type="ECO:0000313" key="6">
    <source>
        <dbReference type="Ensembl" id="ENSCSEP00000000776.1"/>
    </source>
</evidence>
<dbReference type="PANTHER" id="PTHR20516:SF1">
    <property type="entry name" value="TRANSMEMBRANE PROTEIN 235"/>
    <property type="match status" value="1"/>
</dbReference>
<reference evidence="6" key="2">
    <citation type="submission" date="2025-08" db="UniProtKB">
        <authorList>
            <consortium name="Ensembl"/>
        </authorList>
    </citation>
    <scope>IDENTIFICATION</scope>
</reference>
<dbReference type="KEGG" id="csem:103382360"/>
<reference evidence="6 7" key="1">
    <citation type="journal article" date="2014" name="Nat. Genet.">
        <title>Whole-genome sequence of a flatfish provides insights into ZW sex chromosome evolution and adaptation to a benthic lifestyle.</title>
        <authorList>
            <person name="Chen S."/>
            <person name="Zhang G."/>
            <person name="Shao C."/>
            <person name="Huang Q."/>
            <person name="Liu G."/>
            <person name="Zhang P."/>
            <person name="Song W."/>
            <person name="An N."/>
            <person name="Chalopin D."/>
            <person name="Volff J.N."/>
            <person name="Hong Y."/>
            <person name="Li Q."/>
            <person name="Sha Z."/>
            <person name="Zhou H."/>
            <person name="Xie M."/>
            <person name="Yu Q."/>
            <person name="Liu Y."/>
            <person name="Xiang H."/>
            <person name="Wang N."/>
            <person name="Wu K."/>
            <person name="Yang C."/>
            <person name="Zhou Q."/>
            <person name="Liao X."/>
            <person name="Yang L."/>
            <person name="Hu Q."/>
            <person name="Zhang J."/>
            <person name="Meng L."/>
            <person name="Jin L."/>
            <person name="Tian Y."/>
            <person name="Lian J."/>
            <person name="Yang J."/>
            <person name="Miao G."/>
            <person name="Liu S."/>
            <person name="Liang Z."/>
            <person name="Yan F."/>
            <person name="Li Y."/>
            <person name="Sun B."/>
            <person name="Zhang H."/>
            <person name="Zhang J."/>
            <person name="Zhu Y."/>
            <person name="Du M."/>
            <person name="Zhao Y."/>
            <person name="Schartl M."/>
            <person name="Tang Q."/>
            <person name="Wang J."/>
        </authorList>
    </citation>
    <scope>NUCLEOTIDE SEQUENCE</scope>
</reference>
<keyword evidence="3 5" id="KW-1133">Transmembrane helix</keyword>
<dbReference type="GO" id="GO:0016324">
    <property type="term" value="C:apical plasma membrane"/>
    <property type="evidence" value="ECO:0007669"/>
    <property type="project" value="TreeGrafter"/>
</dbReference>
<dbReference type="InParanoid" id="A0A3P8UJH5"/>
<keyword evidence="7" id="KW-1185">Reference proteome</keyword>
<name>A0A3P8UJH5_CYNSE</name>
<keyword evidence="4 5" id="KW-0472">Membrane</keyword>
<keyword evidence="2 5" id="KW-0812">Transmembrane</keyword>
<dbReference type="OrthoDB" id="9626630at2759"/>
<evidence type="ECO:0000256" key="5">
    <source>
        <dbReference type="SAM" id="Phobius"/>
    </source>
</evidence>
<dbReference type="InterPro" id="IPR039951">
    <property type="entry name" value="TMEM114/TMEM235"/>
</dbReference>
<evidence type="ECO:0000256" key="3">
    <source>
        <dbReference type="ARBA" id="ARBA00022989"/>
    </source>
</evidence>
<evidence type="ECO:0000256" key="4">
    <source>
        <dbReference type="ARBA" id="ARBA00023136"/>
    </source>
</evidence>
<feature type="transmembrane region" description="Helical" evidence="5">
    <location>
        <begin position="116"/>
        <end position="138"/>
    </location>
</feature>
<dbReference type="Ensembl" id="ENSCSET00000000804.1">
    <property type="protein sequence ID" value="ENSCSEP00000000776.1"/>
    <property type="gene ID" value="ENSCSEG00000000552.1"/>
</dbReference>
<accession>A0A3P8UJH5</accession>
<evidence type="ECO:0000313" key="7">
    <source>
        <dbReference type="Proteomes" id="UP000265120"/>
    </source>
</evidence>
<dbReference type="GeneTree" id="ENSGT00390000011615"/>
<feature type="transmembrane region" description="Helical" evidence="5">
    <location>
        <begin position="145"/>
        <end position="171"/>
    </location>
</feature>
<comment type="subcellular location">
    <subcellularLocation>
        <location evidence="1">Membrane</location>
        <topology evidence="1">Multi-pass membrane protein</topology>
    </subcellularLocation>
</comment>
<feature type="transmembrane region" description="Helical" evidence="5">
    <location>
        <begin position="24"/>
        <end position="45"/>
    </location>
</feature>
<evidence type="ECO:0000256" key="1">
    <source>
        <dbReference type="ARBA" id="ARBA00004141"/>
    </source>
</evidence>
<dbReference type="InterPro" id="IPR004031">
    <property type="entry name" value="PMP22/EMP/MP20/Claudin"/>
</dbReference>
<dbReference type="OMA" id="WSINEGR"/>